<name>A0A7K1KQ36_9BACT</name>
<dbReference type="InterPro" id="IPR033462">
    <property type="entry name" value="Cache_3-Cache_2"/>
</dbReference>
<keyword evidence="17" id="KW-1185">Reference proteome</keyword>
<protein>
    <submittedName>
        <fullName evidence="16">PAS domain-containing protein</fullName>
    </submittedName>
</protein>
<keyword evidence="6" id="KW-0067">ATP-binding</keyword>
<comment type="subcellular location">
    <subcellularLocation>
        <location evidence="1">Membrane</location>
    </subcellularLocation>
</comment>
<dbReference type="Gene3D" id="6.10.340.10">
    <property type="match status" value="1"/>
</dbReference>
<dbReference type="NCBIfam" id="TIGR00229">
    <property type="entry name" value="sensory_box"/>
    <property type="match status" value="1"/>
</dbReference>
<dbReference type="Pfam" id="PF00015">
    <property type="entry name" value="MCPsignal"/>
    <property type="match status" value="1"/>
</dbReference>
<keyword evidence="3" id="KW-0808">Transferase</keyword>
<dbReference type="RefSeq" id="WP_155934620.1">
    <property type="nucleotide sequence ID" value="NZ_WODC01000006.1"/>
</dbReference>
<evidence type="ECO:0000259" key="14">
    <source>
        <dbReference type="PROSITE" id="PS50113"/>
    </source>
</evidence>
<dbReference type="PRINTS" id="PR00260">
    <property type="entry name" value="CHEMTRNSDUCR"/>
</dbReference>
<dbReference type="CDD" id="cd00130">
    <property type="entry name" value="PAS"/>
    <property type="match status" value="1"/>
</dbReference>
<dbReference type="InterPro" id="IPR013767">
    <property type="entry name" value="PAS_fold"/>
</dbReference>
<dbReference type="PANTHER" id="PTHR32089">
    <property type="entry name" value="METHYL-ACCEPTING CHEMOTAXIS PROTEIN MCPB"/>
    <property type="match status" value="1"/>
</dbReference>
<dbReference type="InterPro" id="IPR000014">
    <property type="entry name" value="PAS"/>
</dbReference>
<evidence type="ECO:0000256" key="6">
    <source>
        <dbReference type="ARBA" id="ARBA00022840"/>
    </source>
</evidence>
<evidence type="ECO:0000259" key="13">
    <source>
        <dbReference type="PROSITE" id="PS50111"/>
    </source>
</evidence>
<feature type="transmembrane region" description="Helical" evidence="12">
    <location>
        <begin position="315"/>
        <end position="336"/>
    </location>
</feature>
<evidence type="ECO:0000313" key="17">
    <source>
        <dbReference type="Proteomes" id="UP000461162"/>
    </source>
</evidence>
<organism evidence="16 17">
    <name type="scientific">Pseudodesulfovibrio alkaliphilus</name>
    <dbReference type="NCBI Taxonomy" id="2661613"/>
    <lineage>
        <taxon>Bacteria</taxon>
        <taxon>Pseudomonadati</taxon>
        <taxon>Thermodesulfobacteriota</taxon>
        <taxon>Desulfovibrionia</taxon>
        <taxon>Desulfovibrionales</taxon>
        <taxon>Desulfovibrionaceae</taxon>
    </lineage>
</organism>
<reference evidence="16 17" key="1">
    <citation type="submission" date="2019-11" db="EMBL/GenBank/DDBJ databases">
        <title>Pseudodesulfovibrio alkaliphilus, sp. nov., an alkaliphilic sulfate-reducing bacteria from mud volcano of Taman peninsula, Russia.</title>
        <authorList>
            <person name="Frolova A."/>
            <person name="Merkel A.Y."/>
            <person name="Slobodkin A.I."/>
        </authorList>
    </citation>
    <scope>NUCLEOTIDE SEQUENCE [LARGE SCALE GENOMIC DNA]</scope>
    <source>
        <strain evidence="16 17">F-1</strain>
    </source>
</reference>
<comment type="caution">
    <text evidence="16">The sequence shown here is derived from an EMBL/GenBank/DDBJ whole genome shotgun (WGS) entry which is preliminary data.</text>
</comment>
<proteinExistence type="inferred from homology"/>
<feature type="domain" description="HAMP" evidence="15">
    <location>
        <begin position="339"/>
        <end position="391"/>
    </location>
</feature>
<dbReference type="PROSITE" id="PS50885">
    <property type="entry name" value="HAMP"/>
    <property type="match status" value="1"/>
</dbReference>
<dbReference type="SMART" id="SM00283">
    <property type="entry name" value="MA"/>
    <property type="match status" value="1"/>
</dbReference>
<dbReference type="CDD" id="cd11386">
    <property type="entry name" value="MCP_signal"/>
    <property type="match status" value="1"/>
</dbReference>
<dbReference type="GO" id="GO:0006935">
    <property type="term" value="P:chemotaxis"/>
    <property type="evidence" value="ECO:0007669"/>
    <property type="project" value="InterPro"/>
</dbReference>
<feature type="domain" description="Methyl-accepting transducer" evidence="13">
    <location>
        <begin position="530"/>
        <end position="766"/>
    </location>
</feature>
<gene>
    <name evidence="16" type="ORF">GKC30_10180</name>
</gene>
<dbReference type="GO" id="GO:0004888">
    <property type="term" value="F:transmembrane signaling receptor activity"/>
    <property type="evidence" value="ECO:0007669"/>
    <property type="project" value="InterPro"/>
</dbReference>
<keyword evidence="8 10" id="KW-0807">Transducer</keyword>
<evidence type="ECO:0000256" key="2">
    <source>
        <dbReference type="ARBA" id="ARBA00022553"/>
    </source>
</evidence>
<dbReference type="Gene3D" id="3.30.450.20">
    <property type="entry name" value="PAS domain"/>
    <property type="match status" value="1"/>
</dbReference>
<dbReference type="InterPro" id="IPR003660">
    <property type="entry name" value="HAMP_dom"/>
</dbReference>
<dbReference type="EMBL" id="WODC01000006">
    <property type="protein sequence ID" value="MUM78002.1"/>
    <property type="molecule type" value="Genomic_DNA"/>
</dbReference>
<keyword evidence="5" id="KW-0418">Kinase</keyword>
<evidence type="ECO:0000256" key="4">
    <source>
        <dbReference type="ARBA" id="ARBA00022741"/>
    </source>
</evidence>
<feature type="domain" description="PAC" evidence="14">
    <location>
        <begin position="462"/>
        <end position="515"/>
    </location>
</feature>
<evidence type="ECO:0000256" key="10">
    <source>
        <dbReference type="PROSITE-ProRule" id="PRU00284"/>
    </source>
</evidence>
<evidence type="ECO:0000256" key="3">
    <source>
        <dbReference type="ARBA" id="ARBA00022679"/>
    </source>
</evidence>
<dbReference type="SMART" id="SM00304">
    <property type="entry name" value="HAMP"/>
    <property type="match status" value="1"/>
</dbReference>
<dbReference type="GO" id="GO:0005524">
    <property type="term" value="F:ATP binding"/>
    <property type="evidence" value="ECO:0007669"/>
    <property type="project" value="UniProtKB-KW"/>
</dbReference>
<dbReference type="CDD" id="cd06225">
    <property type="entry name" value="HAMP"/>
    <property type="match status" value="1"/>
</dbReference>
<dbReference type="SUPFAM" id="SSF58104">
    <property type="entry name" value="Methyl-accepting chemotaxis protein (MCP) signaling domain"/>
    <property type="match status" value="1"/>
</dbReference>
<evidence type="ECO:0000259" key="15">
    <source>
        <dbReference type="PROSITE" id="PS50885"/>
    </source>
</evidence>
<dbReference type="GO" id="GO:0000160">
    <property type="term" value="P:phosphorelay signal transduction system"/>
    <property type="evidence" value="ECO:0007669"/>
    <property type="project" value="UniProtKB-KW"/>
</dbReference>
<dbReference type="InterPro" id="IPR029151">
    <property type="entry name" value="Sensor-like_sf"/>
</dbReference>
<dbReference type="GO" id="GO:0016301">
    <property type="term" value="F:kinase activity"/>
    <property type="evidence" value="ECO:0007669"/>
    <property type="project" value="UniProtKB-KW"/>
</dbReference>
<dbReference type="SUPFAM" id="SSF103190">
    <property type="entry name" value="Sensory domain-like"/>
    <property type="match status" value="1"/>
</dbReference>
<evidence type="ECO:0000256" key="9">
    <source>
        <dbReference type="ARBA" id="ARBA00029447"/>
    </source>
</evidence>
<evidence type="ECO:0000256" key="11">
    <source>
        <dbReference type="SAM" id="Coils"/>
    </source>
</evidence>
<dbReference type="Pfam" id="PF00672">
    <property type="entry name" value="HAMP"/>
    <property type="match status" value="1"/>
</dbReference>
<evidence type="ECO:0000256" key="1">
    <source>
        <dbReference type="ARBA" id="ARBA00004370"/>
    </source>
</evidence>
<dbReference type="SUPFAM" id="SSF55785">
    <property type="entry name" value="PYP-like sensor domain (PAS domain)"/>
    <property type="match status" value="1"/>
</dbReference>
<keyword evidence="7" id="KW-0902">Two-component regulatory system</keyword>
<keyword evidence="12" id="KW-0472">Membrane</keyword>
<dbReference type="PROSITE" id="PS50111">
    <property type="entry name" value="CHEMOTAXIS_TRANSDUC_2"/>
    <property type="match status" value="1"/>
</dbReference>
<evidence type="ECO:0000256" key="5">
    <source>
        <dbReference type="ARBA" id="ARBA00022777"/>
    </source>
</evidence>
<dbReference type="AlphaFoldDB" id="A0A7K1KQ36"/>
<dbReference type="InterPro" id="IPR000700">
    <property type="entry name" value="PAS-assoc_C"/>
</dbReference>
<comment type="similarity">
    <text evidence="9">Belongs to the methyl-accepting chemotaxis (MCP) protein family.</text>
</comment>
<keyword evidence="11" id="KW-0175">Coiled coil</keyword>
<evidence type="ECO:0000256" key="12">
    <source>
        <dbReference type="SAM" id="Phobius"/>
    </source>
</evidence>
<dbReference type="Proteomes" id="UP000461162">
    <property type="component" value="Unassembled WGS sequence"/>
</dbReference>
<keyword evidence="12" id="KW-0812">Transmembrane</keyword>
<dbReference type="Pfam" id="PF00989">
    <property type="entry name" value="PAS"/>
    <property type="match status" value="1"/>
</dbReference>
<dbReference type="GO" id="GO:0016020">
    <property type="term" value="C:membrane"/>
    <property type="evidence" value="ECO:0007669"/>
    <property type="project" value="UniProtKB-SubCell"/>
</dbReference>
<dbReference type="InterPro" id="IPR004089">
    <property type="entry name" value="MCPsignal_dom"/>
</dbReference>
<sequence length="802" mass="86739">MTRLGFRSKLFAASICIVIITIVCLSVVNFVQSRRAYLENGLSTLASVSDTLRETVLLQDDLSRKKIDSDLNILRSMMGVSGLPMFEILYDVEMPVRDQRTGHRRDAVLPAFKLGSHYLHESTRLVDSMAETVGVISSVLQLHQGELVRVSTTLIGADGRPARGLTIPADDAATRAVMAGGRYTGISTIDHVAYVTAYEPIRDFDGQTIGALEVAQPVIPDELARYISQVGVGGKGFSYVFMPDGSFAVKPTDHALARAVVSATLERDERDPSTGLVETGDGAVHSRVVRIEPWDAYLVTSITTAEILEGVNQRIIRGALASGAVPLLLAVGIVWFTSRQLMLPMTRLAAVADAVRQGDFNCDFDYRASDAIGRTVTAFRHMVQEMKNKLGFSRGVLAGVTIPCAVVDLDNRLTHFNQAAVVILGKRKTPDAYLGMSLNEVIYHDPTRKTLTQVAMEKRHQSEWEIDLTRDNDGTTVTLHVVATPIYDLDDELIGAITIWVDLTEERTQKKAVEAKNALIEQAAREADDIARNVSAATRTLSERIDAASKGAGMQRDRAGEASTAMDQMNKTVIEVAANASATARVAEETRELARSGEEVVGRSVAMIRDVHEQSVGLRGQMDELGGHARGIGAIMGVITDIADQTNLLALNAAIEAARAGEAGRGFAVVADEVRKLAEKTMNATHEVGQYIASIQESADISIKKTDKANQALEACRELVERSGTSLTAIVEKVEESVAQVRNIATAAEEQAATSEQINRATETVNAIAGETAEAMRESAKALDTLSALSEDLRRAIEKMQS</sequence>
<evidence type="ECO:0000313" key="16">
    <source>
        <dbReference type="EMBL" id="MUM78002.1"/>
    </source>
</evidence>
<dbReference type="Gene3D" id="1.10.287.950">
    <property type="entry name" value="Methyl-accepting chemotaxis protein"/>
    <property type="match status" value="1"/>
</dbReference>
<feature type="transmembrane region" description="Helical" evidence="12">
    <location>
        <begin position="12"/>
        <end position="31"/>
    </location>
</feature>
<keyword evidence="12" id="KW-1133">Transmembrane helix</keyword>
<dbReference type="PROSITE" id="PS50113">
    <property type="entry name" value="PAC"/>
    <property type="match status" value="1"/>
</dbReference>
<keyword evidence="2" id="KW-0597">Phosphoprotein</keyword>
<keyword evidence="4" id="KW-0547">Nucleotide-binding</keyword>
<dbReference type="InterPro" id="IPR035965">
    <property type="entry name" value="PAS-like_dom_sf"/>
</dbReference>
<accession>A0A7K1KQ36</accession>
<dbReference type="Pfam" id="PF17201">
    <property type="entry name" value="Cache_3-Cache_2"/>
    <property type="match status" value="1"/>
</dbReference>
<feature type="coiled-coil region" evidence="11">
    <location>
        <begin position="513"/>
        <end position="540"/>
    </location>
</feature>
<evidence type="ECO:0000256" key="7">
    <source>
        <dbReference type="ARBA" id="ARBA00023012"/>
    </source>
</evidence>
<dbReference type="PANTHER" id="PTHR32089:SF112">
    <property type="entry name" value="LYSOZYME-LIKE PROTEIN-RELATED"/>
    <property type="match status" value="1"/>
</dbReference>
<dbReference type="InterPro" id="IPR004090">
    <property type="entry name" value="Chemotax_Me-accpt_rcpt"/>
</dbReference>
<evidence type="ECO:0000256" key="8">
    <source>
        <dbReference type="ARBA" id="ARBA00023224"/>
    </source>
</evidence>
<dbReference type="GO" id="GO:0006355">
    <property type="term" value="P:regulation of DNA-templated transcription"/>
    <property type="evidence" value="ECO:0007669"/>
    <property type="project" value="InterPro"/>
</dbReference>